<evidence type="ECO:0000256" key="1">
    <source>
        <dbReference type="RuleBase" id="RU003651"/>
    </source>
</evidence>
<dbReference type="InterPro" id="IPR003960">
    <property type="entry name" value="ATPase_AAA_CS"/>
</dbReference>
<dbReference type="VEuPathDB" id="MicrosporidiaDB:NEDG_00218"/>
<keyword evidence="1" id="KW-0547">Nucleotide-binding</keyword>
<dbReference type="PANTHER" id="PTHR23074">
    <property type="entry name" value="AAA DOMAIN-CONTAINING"/>
    <property type="match status" value="1"/>
</dbReference>
<dbReference type="InterPro" id="IPR003593">
    <property type="entry name" value="AAA+_ATPase"/>
</dbReference>
<feature type="compositionally biased region" description="Polar residues" evidence="2">
    <location>
        <begin position="551"/>
        <end position="565"/>
    </location>
</feature>
<dbReference type="Proteomes" id="UP000185944">
    <property type="component" value="Unassembled WGS sequence"/>
</dbReference>
<evidence type="ECO:0000313" key="5">
    <source>
        <dbReference type="EMBL" id="OAG31743.1"/>
    </source>
</evidence>
<proteinExistence type="inferred from homology"/>
<gene>
    <name evidence="5" type="ORF">NEDG_00218</name>
</gene>
<dbReference type="Gene3D" id="3.40.50.300">
    <property type="entry name" value="P-loop containing nucleotide triphosphate hydrolases"/>
    <property type="match status" value="1"/>
</dbReference>
<dbReference type="STRING" id="1805483.A0A177EIE6"/>
<dbReference type="RefSeq" id="XP_067545344.1">
    <property type="nucleotide sequence ID" value="XM_067687636.1"/>
</dbReference>
<sequence length="577" mass="63592">MAAQDQRNNEQDGVEEIESTKIKTEPTDQEPKDKDTGEATDAETTPTTETAPTTDKDSKEETPAETSRRFLSENTAVKTMETATPGAQQSPGYNPPRSSGGKPGISMHAVLGIITIVFMLCSIIGFVNVTFPNLLSNVAATSTKALIEKDPGIYGRLTPNMCKNDQYRGLNNAFDGYIQTIMPLVLNKEANVKIADASRNILLYGKPGTGKTFFARKLFFLLAMNVRAHLFKQSIHVDDLKVSKILNQEILNDLFDCNEVFEMYTISTATFLEKHVGESEKMLKQFFAFIDEREKDMPILIFIDEAESLFATRTGVTEGGGGVSNSITNEWLKWLEGIEDRSLKRVFVVAATNNQEQIDPAIGRRIGYRIGIPLPDEEERYGYIKDNIVPSLVSTSDDSIRSLARSSEGLSLSLLSNIAMDIKSKTYRAMRPTSFHIAEELILTGVTDMKTIEEQKKQEAAEHHRPAPKDNAPKRLAMNIPYEPEDRDKDLLIISKDELEILESNNQLAGTGSETDKQVCTSVFSHIDVLRDAAKGRDATDETQGAGAPLASSNPPRQTGSGSTFMESIGQVLGSMA</sequence>
<evidence type="ECO:0000256" key="3">
    <source>
        <dbReference type="SAM" id="Phobius"/>
    </source>
</evidence>
<comment type="caution">
    <text evidence="5">The sequence shown here is derived from an EMBL/GenBank/DDBJ whole genome shotgun (WGS) entry which is preliminary data.</text>
</comment>
<keyword evidence="6" id="KW-1185">Reference proteome</keyword>
<feature type="region of interest" description="Disordered" evidence="2">
    <location>
        <begin position="455"/>
        <end position="482"/>
    </location>
</feature>
<feature type="compositionally biased region" description="Basic and acidic residues" evidence="2">
    <location>
        <begin position="18"/>
        <end position="37"/>
    </location>
</feature>
<comment type="similarity">
    <text evidence="1">Belongs to the AAA ATPase family.</text>
</comment>
<keyword evidence="1" id="KW-0067">ATP-binding</keyword>
<dbReference type="SUPFAM" id="SSF52540">
    <property type="entry name" value="P-loop containing nucleoside triphosphate hydrolases"/>
    <property type="match status" value="1"/>
</dbReference>
<feature type="region of interest" description="Disordered" evidence="2">
    <location>
        <begin position="535"/>
        <end position="565"/>
    </location>
</feature>
<dbReference type="OrthoDB" id="39734at2759"/>
<evidence type="ECO:0000313" key="6">
    <source>
        <dbReference type="Proteomes" id="UP000185944"/>
    </source>
</evidence>
<keyword evidence="3" id="KW-0812">Transmembrane</keyword>
<dbReference type="PANTHER" id="PTHR23074:SF83">
    <property type="entry name" value="VACUOLAR PROTEIN SORTING-ASSOCIATED PROTEIN 4A"/>
    <property type="match status" value="1"/>
</dbReference>
<dbReference type="Pfam" id="PF00004">
    <property type="entry name" value="AAA"/>
    <property type="match status" value="1"/>
</dbReference>
<protein>
    <submittedName>
        <fullName evidence="5">Spastin</fullName>
    </submittedName>
</protein>
<dbReference type="InterPro" id="IPR050304">
    <property type="entry name" value="MT-severing_AAA_ATPase"/>
</dbReference>
<feature type="region of interest" description="Disordered" evidence="2">
    <location>
        <begin position="1"/>
        <end position="101"/>
    </location>
</feature>
<feature type="transmembrane region" description="Helical" evidence="3">
    <location>
        <begin position="105"/>
        <end position="127"/>
    </location>
</feature>
<dbReference type="InterPro" id="IPR003959">
    <property type="entry name" value="ATPase_AAA_core"/>
</dbReference>
<feature type="compositionally biased region" description="Basic and acidic residues" evidence="2">
    <location>
        <begin position="455"/>
        <end position="473"/>
    </location>
</feature>
<dbReference type="GO" id="GO:0005524">
    <property type="term" value="F:ATP binding"/>
    <property type="evidence" value="ECO:0007669"/>
    <property type="project" value="UniProtKB-KW"/>
</dbReference>
<dbReference type="GO" id="GO:0016887">
    <property type="term" value="F:ATP hydrolysis activity"/>
    <property type="evidence" value="ECO:0007669"/>
    <property type="project" value="InterPro"/>
</dbReference>
<dbReference type="EMBL" id="LTDL01000014">
    <property type="protein sequence ID" value="OAG31743.1"/>
    <property type="molecule type" value="Genomic_DNA"/>
</dbReference>
<organism evidence="5 6">
    <name type="scientific">Nematocida displodere</name>
    <dbReference type="NCBI Taxonomy" id="1805483"/>
    <lineage>
        <taxon>Eukaryota</taxon>
        <taxon>Fungi</taxon>
        <taxon>Fungi incertae sedis</taxon>
        <taxon>Microsporidia</taxon>
        <taxon>Nematocida</taxon>
    </lineage>
</organism>
<dbReference type="AlphaFoldDB" id="A0A177EIE6"/>
<evidence type="ECO:0000256" key="2">
    <source>
        <dbReference type="SAM" id="MobiDB-lite"/>
    </source>
</evidence>
<dbReference type="CDD" id="cd19481">
    <property type="entry name" value="RecA-like_protease"/>
    <property type="match status" value="1"/>
</dbReference>
<dbReference type="InterPro" id="IPR027417">
    <property type="entry name" value="P-loop_NTPase"/>
</dbReference>
<keyword evidence="3" id="KW-1133">Transmembrane helix</keyword>
<feature type="compositionally biased region" description="Basic and acidic residues" evidence="2">
    <location>
        <begin position="54"/>
        <end position="71"/>
    </location>
</feature>
<keyword evidence="3" id="KW-0472">Membrane</keyword>
<dbReference type="PROSITE" id="PS00674">
    <property type="entry name" value="AAA"/>
    <property type="match status" value="1"/>
</dbReference>
<feature type="compositionally biased region" description="Low complexity" evidence="2">
    <location>
        <begin position="42"/>
        <end position="53"/>
    </location>
</feature>
<name>A0A177EIE6_9MICR</name>
<feature type="compositionally biased region" description="Polar residues" evidence="2">
    <location>
        <begin position="72"/>
        <end position="92"/>
    </location>
</feature>
<feature type="domain" description="AAA+ ATPase" evidence="4">
    <location>
        <begin position="197"/>
        <end position="376"/>
    </location>
</feature>
<reference evidence="5 6" key="1">
    <citation type="submission" date="2016-02" db="EMBL/GenBank/DDBJ databases">
        <title>Discovery of a natural microsporidian pathogen with a broad tissue tropism in Caenorhabditis elegans.</title>
        <authorList>
            <person name="Luallen R.J."/>
            <person name="Reinke A.W."/>
            <person name="Tong L."/>
            <person name="Botts M.R."/>
            <person name="Felix M.-A."/>
            <person name="Troemel E.R."/>
        </authorList>
    </citation>
    <scope>NUCLEOTIDE SEQUENCE [LARGE SCALE GENOMIC DNA]</scope>
    <source>
        <strain evidence="5 6">JUm2807</strain>
    </source>
</reference>
<dbReference type="GeneID" id="93646568"/>
<evidence type="ECO:0000259" key="4">
    <source>
        <dbReference type="SMART" id="SM00382"/>
    </source>
</evidence>
<dbReference type="SMART" id="SM00382">
    <property type="entry name" value="AAA"/>
    <property type="match status" value="1"/>
</dbReference>
<accession>A0A177EIE6</accession>